<evidence type="ECO:0000256" key="2">
    <source>
        <dbReference type="ARBA" id="ARBA00004496"/>
    </source>
</evidence>
<protein>
    <recommendedName>
        <fullName evidence="10">VLIG-type G domain-containing protein</fullName>
    </recommendedName>
</protein>
<feature type="coiled-coil region" evidence="8">
    <location>
        <begin position="943"/>
        <end position="978"/>
    </location>
</feature>
<evidence type="ECO:0000256" key="3">
    <source>
        <dbReference type="ARBA" id="ARBA00006828"/>
    </source>
</evidence>
<evidence type="ECO:0000256" key="4">
    <source>
        <dbReference type="ARBA" id="ARBA00022490"/>
    </source>
</evidence>
<sequence length="1569" mass="181078">MSSTTEKDVSQAFLQRLMALDYRARSIHVQLDSSESDSVSDGNSTDDDDDLDAFINTNIDSNQSKQDYVHPMDIQMVVFHCSDSFLKQNMITKLSQCQYALPLLVPDPAAADIECPLWTFRQIRKTWKKTEFRDNSKTVSINSLPIYKAETPLVSFFRLGSLSQSKSQLMNTLINDRHNTFFHRNCRGSTKSRHLMDGVVEITWYCPAGKDNDSFSDCIGFCNLHGDSLLMEKQREILTEISSVLVVLVPALEKGQESSKVISTLIRSPNPLIVLTADNDCGAVQIKPQKYKVGLKDRSQSDVSEELREIIRKILSGSNKSFNLELMSNISGVRVDEDDTVCQNGKSAAMNIVKLIQDMDVSSIKDTFLPCQGQLWHEWCRTNKERFHLRGNIEKEKSQKDQKLMQIRQKQCAASCSELMKSFTDSLMSLEQKDKEYFLKWTQILIDELSSNNLSTILQNYDEKWSEVLTLKKKHDKSDQLKVKQTELEQISQKLQAATFGLEHIFREMSQIYEAHQSLKRQTHCRHTEWVKYPELAADLMISGHPMELMDGDAGHVPLTWISGLLQEVIKKLGDQRVFVLSVLGVQSSGKSTMLNAMFGLQFAVSAGRCTKGAYMQLVKLSEEIKTDFKFDYVLVVDTEGLRALELEGHNTLHHDNELATFVVGLGNMTLINIFGENPAEMQDILQIVVQAFMRMKKVQLSPSCVFVHQNVTDITAVEKNMDGKRRLQEKLDKMAQVAAKEEGSDAECFRDVIAFDVQKDVKYFAQLWEGSPPMAPPNPGYSESVQELKSFILSKASESDGIKLSHFSSKIQDLWNALMNENFVFSFKNTQEISVYRKLEVQYGNWTWALRSEMLTIENRLYPQIEKGKLDKILISDLSKEMNKTYEQIKTEITDYFEKDAEKEMLVQWRGRFENKIKDFHEELLTGVKRKLDEVIQQKKTRKKLDEKKTDFENKLLQKSKELAHTLRDAMKDEEELKMQFDSVWSHWVKELTSDTKPIEDINLEEDQLTVLKDLGFEWNLINETKKTKKYDTLVEVGDYSHFLFHTKNKEDDKATHKFDENKNENRSTLDKIQSFLKPVFNHLPFYKSMGEKLTTPSSKEKTVPYVRYENQKQIRSLIEDVEQKSLEIIQSKPVATRGYRPTYLHEVGKNVQDNVTEFESKMKFAFKKEFTVELLLFVFHKISVRISEYHKTYKDNNDVLTFLNSKKIEYFNIFRSFCKGSSSAVVFGEMINQKLKVSAVEAVCNQTAVDLAGELRCNVPAFNGNRLNLEKHVLKDLAEKEDFNKFITYIRDPRKQVEEFIKVNAFKLFENKDKAHKILQKNADDIQKLISQTLFETTDKIKTEKGDINMWVKEFSSSLSCKLTIGTISCQNFRDINNLDFLRDEIKKGLQIISKEMKDLSLAEVMNHRQKPDKILIDQLCNCCWERCPFCGAVCINTIKDHSPDKHSVPFHRPSGVKGWHIKGTVELVTDFCTTSVTSNKSFYPSPESNKSIPFKLYQTAGEKYASWSITADGSKLPYWQWFVCRFQKEIEDYYELKFQDRGEIPPGWRNYSKEEALKSLDEMYSL</sequence>
<dbReference type="Pfam" id="PF25683">
    <property type="entry name" value="URGCP_GTPase"/>
    <property type="match status" value="1"/>
</dbReference>
<dbReference type="PANTHER" id="PTHR22796:SF6">
    <property type="entry name" value="INTERFERON-INDUCED VERY LARGE GTPASE 1-RELATED"/>
    <property type="match status" value="1"/>
</dbReference>
<keyword evidence="8" id="KW-0175">Coiled coil</keyword>
<dbReference type="STRING" id="30732.ENSOMEP00000006481"/>
<reference evidence="11" key="1">
    <citation type="submission" date="2025-08" db="UniProtKB">
        <authorList>
            <consortium name="Ensembl"/>
        </authorList>
    </citation>
    <scope>IDENTIFICATION</scope>
</reference>
<dbReference type="OMA" id="CKVICTN"/>
<keyword evidence="5" id="KW-0547">Nucleotide-binding</keyword>
<dbReference type="Gene3D" id="3.40.50.300">
    <property type="entry name" value="P-loop containing nucleotide triphosphate hydrolases"/>
    <property type="match status" value="1"/>
</dbReference>
<evidence type="ECO:0000313" key="12">
    <source>
        <dbReference type="Proteomes" id="UP000261560"/>
    </source>
</evidence>
<dbReference type="GeneTree" id="ENSGT00940000163472"/>
<dbReference type="GO" id="GO:0005634">
    <property type="term" value="C:nucleus"/>
    <property type="evidence" value="ECO:0007669"/>
    <property type="project" value="UniProtKB-SubCell"/>
</dbReference>
<comment type="similarity">
    <text evidence="3">Belongs to the TRAFAC class dynamin-like GTPase superfamily. Very large inducible GTPase (VLIG) family.</text>
</comment>
<name>A0A3B3BLN6_ORYME</name>
<dbReference type="PROSITE" id="PS51717">
    <property type="entry name" value="G_VLIG"/>
    <property type="match status" value="1"/>
</dbReference>
<dbReference type="PANTHER" id="PTHR22796">
    <property type="entry name" value="URG4-RELATED"/>
    <property type="match status" value="1"/>
</dbReference>
<dbReference type="InterPro" id="IPR058641">
    <property type="entry name" value="GVIN1_dom"/>
</dbReference>
<dbReference type="InterPro" id="IPR057365">
    <property type="entry name" value="URGCP"/>
</dbReference>
<evidence type="ECO:0000256" key="8">
    <source>
        <dbReference type="SAM" id="Coils"/>
    </source>
</evidence>
<organism evidence="11 12">
    <name type="scientific">Oryzias melastigma</name>
    <name type="common">Marine medaka</name>
    <dbReference type="NCBI Taxonomy" id="30732"/>
    <lineage>
        <taxon>Eukaryota</taxon>
        <taxon>Metazoa</taxon>
        <taxon>Chordata</taxon>
        <taxon>Craniata</taxon>
        <taxon>Vertebrata</taxon>
        <taxon>Euteleostomi</taxon>
        <taxon>Actinopterygii</taxon>
        <taxon>Neopterygii</taxon>
        <taxon>Teleostei</taxon>
        <taxon>Neoteleostei</taxon>
        <taxon>Acanthomorphata</taxon>
        <taxon>Ovalentaria</taxon>
        <taxon>Atherinomorphae</taxon>
        <taxon>Beloniformes</taxon>
        <taxon>Adrianichthyidae</taxon>
        <taxon>Oryziinae</taxon>
        <taxon>Oryzias</taxon>
    </lineage>
</organism>
<dbReference type="InterPro" id="IPR030383">
    <property type="entry name" value="G_VLIG_dom"/>
</dbReference>
<keyword evidence="6" id="KW-0342">GTP-binding</keyword>
<evidence type="ECO:0000256" key="1">
    <source>
        <dbReference type="ARBA" id="ARBA00004123"/>
    </source>
</evidence>
<dbReference type="Pfam" id="PF25974">
    <property type="entry name" value="URGCP_9th"/>
    <property type="match status" value="1"/>
</dbReference>
<feature type="compositionally biased region" description="Low complexity" evidence="9">
    <location>
        <begin position="33"/>
        <end position="43"/>
    </location>
</feature>
<evidence type="ECO:0000256" key="6">
    <source>
        <dbReference type="ARBA" id="ARBA00023134"/>
    </source>
</evidence>
<dbReference type="PaxDb" id="30732-ENSOMEP00000006481"/>
<keyword evidence="4" id="KW-0963">Cytoplasm</keyword>
<dbReference type="Pfam" id="PF25496">
    <property type="entry name" value="URGCP"/>
    <property type="match status" value="1"/>
</dbReference>
<keyword evidence="7" id="KW-0539">Nucleus</keyword>
<dbReference type="SUPFAM" id="SSF52540">
    <property type="entry name" value="P-loop containing nucleoside triphosphate hydrolases"/>
    <property type="match status" value="1"/>
</dbReference>
<evidence type="ECO:0000256" key="7">
    <source>
        <dbReference type="ARBA" id="ARBA00023242"/>
    </source>
</evidence>
<evidence type="ECO:0000313" key="11">
    <source>
        <dbReference type="Ensembl" id="ENSOMEP00000006481.1"/>
    </source>
</evidence>
<comment type="subcellular location">
    <subcellularLocation>
        <location evidence="2">Cytoplasm</location>
    </subcellularLocation>
    <subcellularLocation>
        <location evidence="1">Nucleus</location>
    </subcellularLocation>
</comment>
<evidence type="ECO:0000256" key="9">
    <source>
        <dbReference type="SAM" id="MobiDB-lite"/>
    </source>
</evidence>
<dbReference type="GO" id="GO:0005525">
    <property type="term" value="F:GTP binding"/>
    <property type="evidence" value="ECO:0007669"/>
    <property type="project" value="UniProtKB-KW"/>
</dbReference>
<keyword evidence="12" id="KW-1185">Reference proteome</keyword>
<evidence type="ECO:0000256" key="5">
    <source>
        <dbReference type="ARBA" id="ARBA00022741"/>
    </source>
</evidence>
<dbReference type="GO" id="GO:0005737">
    <property type="term" value="C:cytoplasm"/>
    <property type="evidence" value="ECO:0007669"/>
    <property type="project" value="UniProtKB-SubCell"/>
</dbReference>
<dbReference type="InterPro" id="IPR027417">
    <property type="entry name" value="P-loop_NTPase"/>
</dbReference>
<feature type="domain" description="VLIG-type G" evidence="10">
    <location>
        <begin position="575"/>
        <end position="816"/>
    </location>
</feature>
<dbReference type="Proteomes" id="UP000261560">
    <property type="component" value="Unplaced"/>
</dbReference>
<evidence type="ECO:0000259" key="10">
    <source>
        <dbReference type="PROSITE" id="PS51717"/>
    </source>
</evidence>
<proteinExistence type="inferred from homology"/>
<dbReference type="Ensembl" id="ENSOMET00000005768.1">
    <property type="protein sequence ID" value="ENSOMEP00000006481.1"/>
    <property type="gene ID" value="ENSOMEG00000007505.1"/>
</dbReference>
<feature type="region of interest" description="Disordered" evidence="9">
    <location>
        <begin position="33"/>
        <end position="55"/>
    </location>
</feature>
<accession>A0A3B3BLN6</accession>
<reference evidence="11" key="2">
    <citation type="submission" date="2025-09" db="UniProtKB">
        <authorList>
            <consortium name="Ensembl"/>
        </authorList>
    </citation>
    <scope>IDENTIFICATION</scope>
</reference>